<proteinExistence type="inferred from homology"/>
<feature type="domain" description="Helicase ATP-binding" evidence="10">
    <location>
        <begin position="23"/>
        <end position="213"/>
    </location>
</feature>
<dbReference type="GO" id="GO:0005524">
    <property type="term" value="F:ATP binding"/>
    <property type="evidence" value="ECO:0007669"/>
    <property type="project" value="UniProtKB-KW"/>
</dbReference>
<keyword evidence="5" id="KW-0067">ATP-binding</keyword>
<gene>
    <name evidence="12" type="ORF">SAMN05421641_104108</name>
</gene>
<dbReference type="Gene3D" id="3.40.50.300">
    <property type="entry name" value="P-loop containing nucleotide triphosphate hydrolases"/>
    <property type="match status" value="2"/>
</dbReference>
<sequence>MILPPAFRDWFARQGWQPHPHQLALLAATGDSLLIAPTGGGKTLAGFLPSLVELVQVGRSQEYLENGESAKGSVHTLYVSPLKALTADIGRNLARPVAELGLGVRVEDRTGDTGQSQRRRQRVDPPEILLTTPESLALMLSYPEAPAIFGGLRRVVLDELHALAESKRGDQLMLGLARLRALAPGLRVTGLSATVEDPQALAGFMAGARPVTVVEADPGPDPDIAMLATARPAPWSGGGGHYAIREVLAAVKAARTTIIFINTRAQAELFFQALWAANDENLPIGLHHGSLARESRARVEAAMAAGELRAVVATGSLDLGIDWGAVDLVIQVGAPKNVKRLVQRIGRANHRYNAPSRARIVPANRFEQIECVAALEAVRARDLDGDPRGPGPLDVLCQHIGLTACAAPFDADALYAEVVTAGPYRRLSRADFDACLDFAATGGYALRAYDRWQRLMLRGGLWQLRDPRAARLLRMNAGTIVEAEMMKVRLRGRSGAPLGEVEEAFAASLTPGDSFLIGGRVVRMDAMREMVIEVTPDPTRQPKIAVYSGVKLAMSTQLAHRVLALIGDPSRHGALPAQVRDWLGLQAEVSALPEPGLLLSESFPHAGLWHFALYGFAGRNALQTLGLLLTREMEEEGLGPLGFLSTDYALLVWSLDPLRDPAPLLDRARLRAGLGDWLGGNAVMKRTFRNVATVAGLIQRNMPGQRKSGRQATFSSDILYDTLRKYDPGHLMLRITADEAGRGLVDFGRIEEMLDRSPRREHRMLDRVSPLAAPLLLEMGRVPIRGEGRERLAQIEAEALMAEAGLEGIA</sequence>
<dbReference type="CDD" id="cd18796">
    <property type="entry name" value="SF2_C_LHR"/>
    <property type="match status" value="1"/>
</dbReference>
<feature type="domain" description="Helicase C-terminal" evidence="11">
    <location>
        <begin position="243"/>
        <end position="394"/>
    </location>
</feature>
<dbReference type="SMART" id="SM00487">
    <property type="entry name" value="DEXDc"/>
    <property type="match status" value="1"/>
</dbReference>
<dbReference type="Pfam" id="PF08494">
    <property type="entry name" value="DEAD_assoc"/>
    <property type="match status" value="1"/>
</dbReference>
<evidence type="ECO:0000256" key="3">
    <source>
        <dbReference type="ARBA" id="ARBA00022801"/>
    </source>
</evidence>
<evidence type="ECO:0000313" key="13">
    <source>
        <dbReference type="Proteomes" id="UP000323956"/>
    </source>
</evidence>
<keyword evidence="7" id="KW-0234">DNA repair</keyword>
<dbReference type="InterPro" id="IPR027417">
    <property type="entry name" value="P-loop_NTPase"/>
</dbReference>
<evidence type="ECO:0000259" key="10">
    <source>
        <dbReference type="PROSITE" id="PS51192"/>
    </source>
</evidence>
<evidence type="ECO:0000256" key="5">
    <source>
        <dbReference type="ARBA" id="ARBA00022840"/>
    </source>
</evidence>
<reference evidence="12 13" key="1">
    <citation type="submission" date="2017-01" db="EMBL/GenBank/DDBJ databases">
        <authorList>
            <person name="Varghese N."/>
            <person name="Submissions S."/>
        </authorList>
    </citation>
    <scope>NUCLEOTIDE SEQUENCE [LARGE SCALE GENOMIC DNA]</scope>
    <source>
        <strain evidence="12 13">ATCC 700171</strain>
    </source>
</reference>
<dbReference type="Pfam" id="PF19306">
    <property type="entry name" value="WHD_Lhr"/>
    <property type="match status" value="1"/>
</dbReference>
<dbReference type="InterPro" id="IPR026362">
    <property type="entry name" value="DEXH_lig_assoc"/>
</dbReference>
<dbReference type="Pfam" id="PF00271">
    <property type="entry name" value="Helicase_C"/>
    <property type="match status" value="1"/>
</dbReference>
<comment type="similarity">
    <text evidence="9">Belongs to the Lhr helicase family. Lhr-Core subfamily.</text>
</comment>
<evidence type="ECO:0000256" key="8">
    <source>
        <dbReference type="ARBA" id="ARBA00023235"/>
    </source>
</evidence>
<organism evidence="12 13">
    <name type="scientific">Paracoccus thiocyanatus</name>
    <dbReference type="NCBI Taxonomy" id="34006"/>
    <lineage>
        <taxon>Bacteria</taxon>
        <taxon>Pseudomonadati</taxon>
        <taxon>Pseudomonadota</taxon>
        <taxon>Alphaproteobacteria</taxon>
        <taxon>Rhodobacterales</taxon>
        <taxon>Paracoccaceae</taxon>
        <taxon>Paracoccus</taxon>
    </lineage>
</organism>
<evidence type="ECO:0000256" key="2">
    <source>
        <dbReference type="ARBA" id="ARBA00022763"/>
    </source>
</evidence>
<dbReference type="InterPro" id="IPR001650">
    <property type="entry name" value="Helicase_C-like"/>
</dbReference>
<dbReference type="InterPro" id="IPR017170">
    <property type="entry name" value="Lhr-like"/>
</dbReference>
<evidence type="ECO:0000256" key="7">
    <source>
        <dbReference type="ARBA" id="ARBA00023204"/>
    </source>
</evidence>
<dbReference type="Pfam" id="PF00270">
    <property type="entry name" value="DEAD"/>
    <property type="match status" value="1"/>
</dbReference>
<accession>A0A1N6QIK9</accession>
<protein>
    <submittedName>
        <fullName evidence="12">ATP-dependent helicase Lhr and Lhr-like helicase</fullName>
    </submittedName>
</protein>
<dbReference type="SUPFAM" id="SSF52540">
    <property type="entry name" value="P-loop containing nucleoside triphosphate hydrolases"/>
    <property type="match status" value="1"/>
</dbReference>
<dbReference type="GO" id="GO:0003677">
    <property type="term" value="F:DNA binding"/>
    <property type="evidence" value="ECO:0007669"/>
    <property type="project" value="UniProtKB-KW"/>
</dbReference>
<dbReference type="SMART" id="SM00490">
    <property type="entry name" value="HELICc"/>
    <property type="match status" value="1"/>
</dbReference>
<name>A0A1N6QIK9_9RHOB</name>
<keyword evidence="2" id="KW-0227">DNA damage</keyword>
<dbReference type="GO" id="GO:0004386">
    <property type="term" value="F:helicase activity"/>
    <property type="evidence" value="ECO:0007669"/>
    <property type="project" value="UniProtKB-KW"/>
</dbReference>
<dbReference type="InterPro" id="IPR011545">
    <property type="entry name" value="DEAD/DEAH_box_helicase_dom"/>
</dbReference>
<evidence type="ECO:0000256" key="6">
    <source>
        <dbReference type="ARBA" id="ARBA00023125"/>
    </source>
</evidence>
<keyword evidence="3" id="KW-0378">Hydrolase</keyword>
<dbReference type="RefSeq" id="WP_149764815.1">
    <property type="nucleotide sequence ID" value="NZ_FTMK01000004.1"/>
</dbReference>
<evidence type="ECO:0000256" key="9">
    <source>
        <dbReference type="ARBA" id="ARBA00093467"/>
    </source>
</evidence>
<dbReference type="PANTHER" id="PTHR47962:SF3">
    <property type="entry name" value="LARGE ATP-DEPENDENT HELICASE-RELATED PROTEIN"/>
    <property type="match status" value="1"/>
</dbReference>
<dbReference type="OrthoDB" id="9815222at2"/>
<dbReference type="NCBIfam" id="TIGR04121">
    <property type="entry name" value="DEXH_lig_assoc"/>
    <property type="match status" value="1"/>
</dbReference>
<dbReference type="InterPro" id="IPR052511">
    <property type="entry name" value="ATP-dep_Helicase"/>
</dbReference>
<dbReference type="InterPro" id="IPR013701">
    <property type="entry name" value="Lhr-like_DEAD/DEAH_assoc"/>
</dbReference>
<keyword evidence="8" id="KW-0413">Isomerase</keyword>
<dbReference type="Proteomes" id="UP000323956">
    <property type="component" value="Unassembled WGS sequence"/>
</dbReference>
<dbReference type="PANTHER" id="PTHR47962">
    <property type="entry name" value="ATP-DEPENDENT HELICASE LHR-RELATED-RELATED"/>
    <property type="match status" value="1"/>
</dbReference>
<evidence type="ECO:0000259" key="11">
    <source>
        <dbReference type="PROSITE" id="PS51194"/>
    </source>
</evidence>
<dbReference type="PROSITE" id="PS51194">
    <property type="entry name" value="HELICASE_CTER"/>
    <property type="match status" value="1"/>
</dbReference>
<dbReference type="EMBL" id="FTMK01000004">
    <property type="protein sequence ID" value="SIQ16332.1"/>
    <property type="molecule type" value="Genomic_DNA"/>
</dbReference>
<keyword evidence="1" id="KW-0547">Nucleotide-binding</keyword>
<dbReference type="PROSITE" id="PS51192">
    <property type="entry name" value="HELICASE_ATP_BIND_1"/>
    <property type="match status" value="1"/>
</dbReference>
<dbReference type="GO" id="GO:0016887">
    <property type="term" value="F:ATP hydrolysis activity"/>
    <property type="evidence" value="ECO:0007669"/>
    <property type="project" value="TreeGrafter"/>
</dbReference>
<dbReference type="GO" id="GO:0006281">
    <property type="term" value="P:DNA repair"/>
    <property type="evidence" value="ECO:0007669"/>
    <property type="project" value="UniProtKB-KW"/>
</dbReference>
<evidence type="ECO:0000256" key="4">
    <source>
        <dbReference type="ARBA" id="ARBA00022806"/>
    </source>
</evidence>
<keyword evidence="6" id="KW-0238">DNA-binding</keyword>
<evidence type="ECO:0000313" key="12">
    <source>
        <dbReference type="EMBL" id="SIQ16332.1"/>
    </source>
</evidence>
<dbReference type="PIRSF" id="PIRSF037307">
    <property type="entry name" value="Lhr-like_helic_prd"/>
    <property type="match status" value="1"/>
</dbReference>
<dbReference type="InterPro" id="IPR045628">
    <property type="entry name" value="Lhr_WH_dom"/>
</dbReference>
<dbReference type="AlphaFoldDB" id="A0A1N6QIK9"/>
<evidence type="ECO:0000256" key="1">
    <source>
        <dbReference type="ARBA" id="ARBA00022741"/>
    </source>
</evidence>
<keyword evidence="4 12" id="KW-0347">Helicase</keyword>
<dbReference type="InterPro" id="IPR014001">
    <property type="entry name" value="Helicase_ATP-bd"/>
</dbReference>